<accession>A0A6B3L7U3</accession>
<keyword evidence="2" id="KW-1185">Reference proteome</keyword>
<organism evidence="1 2">
    <name type="scientific">Sulfuriroseicoccus oceanibius</name>
    <dbReference type="NCBI Taxonomy" id="2707525"/>
    <lineage>
        <taxon>Bacteria</taxon>
        <taxon>Pseudomonadati</taxon>
        <taxon>Verrucomicrobiota</taxon>
        <taxon>Verrucomicrobiia</taxon>
        <taxon>Verrucomicrobiales</taxon>
        <taxon>Verrucomicrobiaceae</taxon>
        <taxon>Sulfuriroseicoccus</taxon>
    </lineage>
</organism>
<name>A0A6B3L7U3_9BACT</name>
<dbReference type="KEGG" id="soa:G3M56_009225"/>
<evidence type="ECO:0000313" key="1">
    <source>
        <dbReference type="EMBL" id="QQL44074.1"/>
    </source>
</evidence>
<evidence type="ECO:0000313" key="2">
    <source>
        <dbReference type="Proteomes" id="UP000475117"/>
    </source>
</evidence>
<reference evidence="1 2" key="1">
    <citation type="submission" date="2020-12" db="EMBL/GenBank/DDBJ databases">
        <title>Sulforoseuscoccus oceanibium gen. nov., sp. nov., a representative of the phylum Verrucomicrobia with special cytoplasmic membrane, and proposal of Sulforoseuscoccusaceae fam. nov.</title>
        <authorList>
            <person name="Xi F."/>
        </authorList>
    </citation>
    <scope>NUCLEOTIDE SEQUENCE [LARGE SCALE GENOMIC DNA]</scope>
    <source>
        <strain evidence="1 2">T37</strain>
    </source>
</reference>
<dbReference type="Proteomes" id="UP000475117">
    <property type="component" value="Chromosome"/>
</dbReference>
<dbReference type="EMBL" id="CP066776">
    <property type="protein sequence ID" value="QQL44074.1"/>
    <property type="molecule type" value="Genomic_DNA"/>
</dbReference>
<dbReference type="AlphaFoldDB" id="A0A6B3L7U3"/>
<dbReference type="RefSeq" id="WP_164365733.1">
    <property type="nucleotide sequence ID" value="NZ_CP066776.1"/>
</dbReference>
<gene>
    <name evidence="1" type="ORF">G3M56_009225</name>
</gene>
<sequence length="102" mass="10800">MNEQPMPQSISGSGLLVLTICAFVMLFGSVFFAVSNGYPGHPTAQISSLGLIVNLPASVIAWIAFARGTRRGLLQMGLAIALLTAIHYLLISNLWTVAFHGG</sequence>
<protein>
    <submittedName>
        <fullName evidence="1">Uncharacterized protein</fullName>
    </submittedName>
</protein>
<proteinExistence type="predicted"/>